<dbReference type="OrthoDB" id="821747at2"/>
<protein>
    <recommendedName>
        <fullName evidence="4">DUF4382 domain-containing protein</fullName>
    </recommendedName>
</protein>
<dbReference type="STRING" id="388280.SAMN04488057_10145"/>
<evidence type="ECO:0000313" key="2">
    <source>
        <dbReference type="EMBL" id="SHM31565.1"/>
    </source>
</evidence>
<feature type="compositionally biased region" description="Acidic residues" evidence="1">
    <location>
        <begin position="27"/>
        <end position="37"/>
    </location>
</feature>
<evidence type="ECO:0000256" key="1">
    <source>
        <dbReference type="SAM" id="MobiDB-lite"/>
    </source>
</evidence>
<dbReference type="Proteomes" id="UP000184513">
    <property type="component" value="Unassembled WGS sequence"/>
</dbReference>
<organism evidence="2 3">
    <name type="scientific">Cyclobacterium lianum</name>
    <dbReference type="NCBI Taxonomy" id="388280"/>
    <lineage>
        <taxon>Bacteria</taxon>
        <taxon>Pseudomonadati</taxon>
        <taxon>Bacteroidota</taxon>
        <taxon>Cytophagia</taxon>
        <taxon>Cytophagales</taxon>
        <taxon>Cyclobacteriaceae</taxon>
        <taxon>Cyclobacterium</taxon>
    </lineage>
</organism>
<reference evidence="2 3" key="1">
    <citation type="submission" date="2016-11" db="EMBL/GenBank/DDBJ databases">
        <authorList>
            <person name="Jaros S."/>
            <person name="Januszkiewicz K."/>
            <person name="Wedrychowicz H."/>
        </authorList>
    </citation>
    <scope>NUCLEOTIDE SEQUENCE [LARGE SCALE GENOMIC DNA]</scope>
    <source>
        <strain evidence="2 3">CGMCC 1.6102</strain>
    </source>
</reference>
<feature type="region of interest" description="Disordered" evidence="1">
    <location>
        <begin position="27"/>
        <end position="57"/>
    </location>
</feature>
<dbReference type="AlphaFoldDB" id="A0A1M7HSX6"/>
<name>A0A1M7HSX6_9BACT</name>
<dbReference type="RefSeq" id="WP_073089891.1">
    <property type="nucleotide sequence ID" value="NZ_FRCY01000001.1"/>
</dbReference>
<gene>
    <name evidence="2" type="ORF">SAMN04488057_10145</name>
</gene>
<dbReference type="PROSITE" id="PS51257">
    <property type="entry name" value="PROKAR_LIPOPROTEIN"/>
    <property type="match status" value="1"/>
</dbReference>
<dbReference type="EMBL" id="FRCY01000001">
    <property type="protein sequence ID" value="SHM31565.1"/>
    <property type="molecule type" value="Genomic_DNA"/>
</dbReference>
<evidence type="ECO:0008006" key="4">
    <source>
        <dbReference type="Google" id="ProtNLM"/>
    </source>
</evidence>
<sequence>MQTTVKKWIGSGLSFGIFLGMISCEMEEDTNPPENQEEVQLQSTARQTGETDPGGRSMVNTMVVSDFQVGTREIEMKYAAEADIVAGIDLGSISLKSNIDTELGADASEPQTLILISEGQSRVSAVGEGSTPKGNYQEIQFELYKNTTVENEDPMYGKSLWISGEINGETSQVWMDTESVISASAENEEGHEVNEGTELMLVFDLDDLFENVDFEAAADANSDGVIEIAPGDLDGNADLYSQIEANLESAVKFESGS</sequence>
<accession>A0A1M7HSX6</accession>
<proteinExistence type="predicted"/>
<keyword evidence="3" id="KW-1185">Reference proteome</keyword>
<feature type="compositionally biased region" description="Polar residues" evidence="1">
    <location>
        <begin position="38"/>
        <end position="50"/>
    </location>
</feature>
<evidence type="ECO:0000313" key="3">
    <source>
        <dbReference type="Proteomes" id="UP000184513"/>
    </source>
</evidence>